<dbReference type="OrthoDB" id="64353at2759"/>
<dbReference type="InterPro" id="IPR036322">
    <property type="entry name" value="WD40_repeat_dom_sf"/>
</dbReference>
<feature type="compositionally biased region" description="Polar residues" evidence="2">
    <location>
        <begin position="491"/>
        <end position="500"/>
    </location>
</feature>
<protein>
    <recommendedName>
        <fullName evidence="3">DUF2415 domain-containing protein</fullName>
    </recommendedName>
</protein>
<dbReference type="InterPro" id="IPR015943">
    <property type="entry name" value="WD40/YVTN_repeat-like_dom_sf"/>
</dbReference>
<dbReference type="PANTHER" id="PTHR43991">
    <property type="entry name" value="WD REPEAT PROTEIN (AFU_ORTHOLOGUE AFUA_8G05640)-RELATED"/>
    <property type="match status" value="1"/>
</dbReference>
<evidence type="ECO:0000256" key="1">
    <source>
        <dbReference type="PROSITE-ProRule" id="PRU00221"/>
    </source>
</evidence>
<keyword evidence="1" id="KW-0853">WD repeat</keyword>
<dbReference type="AlphaFoldDB" id="A0A0C9W459"/>
<dbReference type="InterPro" id="IPR019417">
    <property type="entry name" value="DUF2415"/>
</dbReference>
<dbReference type="Pfam" id="PF00400">
    <property type="entry name" value="WD40"/>
    <property type="match status" value="1"/>
</dbReference>
<feature type="compositionally biased region" description="Gly residues" evidence="2">
    <location>
        <begin position="775"/>
        <end position="784"/>
    </location>
</feature>
<evidence type="ECO:0000259" key="3">
    <source>
        <dbReference type="Pfam" id="PF10313"/>
    </source>
</evidence>
<dbReference type="Gene3D" id="2.130.10.10">
    <property type="entry name" value="YVTN repeat-like/Quinoprotein amine dehydrogenase"/>
    <property type="match status" value="1"/>
</dbReference>
<evidence type="ECO:0000313" key="4">
    <source>
        <dbReference type="EMBL" id="KIJ46091.1"/>
    </source>
</evidence>
<accession>A0A0C9W459</accession>
<dbReference type="InterPro" id="IPR001680">
    <property type="entry name" value="WD40_rpt"/>
</dbReference>
<evidence type="ECO:0000256" key="2">
    <source>
        <dbReference type="SAM" id="MobiDB-lite"/>
    </source>
</evidence>
<feature type="domain" description="DUF2415" evidence="3">
    <location>
        <begin position="331"/>
        <end position="371"/>
    </location>
</feature>
<feature type="repeat" description="WD" evidence="1">
    <location>
        <begin position="278"/>
        <end position="310"/>
    </location>
</feature>
<sequence length="834" mass="92239">MAGSTIPLELAVCNSDDAINSLLLPRPTASFIDHPTTTHTQLRHLLVCPSRRGLVYYVKGKAIIESDLLNPALPARAIVEFDYNPSCLAASVLPSDSKKIIFGVGGIHSQLNLFLLALSPSFGPTRPSSKVLWKRDSPQQHSGRRTFVNTITFVPTPLLDDTKDVESELRMVVAGNNKIVQVYDLCLQSDTKSKERMKQCGQLFVETCVNYLSISPDGRTLLCAGDTPKVYLYRISPGSNVTFTEIATYTLPPPPASFFASNSSHPPPSGYVSRACFSAAWSPDGLKFAIASQEGQLCVWDVRSATPVFEYWMKYRKNTSKHITELWGCGIRSLLFTEGKDGRGLLVWVEHTTNIHAIDSRSFDERTHQVIRFPGRLSVEPSSTFRSGQSTHNPTTNGQAQYRDSTFLHESPPIPVHHPWRTLRFGLASPHQDSDALPSSPIILQTPPEDGDVEMRSPSPPSPVVISHGHDNPSRSPPSPGLSRVHRRRSVSQPSTSNPYGPTISELRTIRNHTRRTISDRLRQLHQDPASISTAAERAQHREALSFVDSNLQVMAEMFRQEMDIRRLTEENLELASVERLESDVIRAVRNLVTTERNGMSGVDYRRMRTQILWMIARLEAILDERRGVPHWEVAVAGEQDRRRERVRHDAQEPTDGTEEPLFLTDIESDSDSSEAGSGGRFRRLDSNGDGGVSSRNRRESRTQMGATSVQDRRVRRATPISPNGITPGNTRELLSTAPSTDQDNNEPSNTNNELSINENDEQPSSVHRSISASGLGGGRGGEGQQAELENVGISGMCLDPSGCWVYVAGENGIVEWTIREKIEGRAGGVGGWV</sequence>
<dbReference type="HOGENOM" id="CLU_340442_0_0_1"/>
<feature type="compositionally biased region" description="Polar residues" evidence="2">
    <location>
        <begin position="721"/>
        <end position="771"/>
    </location>
</feature>
<feature type="compositionally biased region" description="Basic and acidic residues" evidence="2">
    <location>
        <begin position="639"/>
        <end position="652"/>
    </location>
</feature>
<proteinExistence type="predicted"/>
<reference evidence="4 5" key="1">
    <citation type="submission" date="2014-06" db="EMBL/GenBank/DDBJ databases">
        <title>Evolutionary Origins and Diversification of the Mycorrhizal Mutualists.</title>
        <authorList>
            <consortium name="DOE Joint Genome Institute"/>
            <consortium name="Mycorrhizal Genomics Consortium"/>
            <person name="Kohler A."/>
            <person name="Kuo A."/>
            <person name="Nagy L.G."/>
            <person name="Floudas D."/>
            <person name="Copeland A."/>
            <person name="Barry K.W."/>
            <person name="Cichocki N."/>
            <person name="Veneault-Fourrey C."/>
            <person name="LaButti K."/>
            <person name="Lindquist E.A."/>
            <person name="Lipzen A."/>
            <person name="Lundell T."/>
            <person name="Morin E."/>
            <person name="Murat C."/>
            <person name="Riley R."/>
            <person name="Ohm R."/>
            <person name="Sun H."/>
            <person name="Tunlid A."/>
            <person name="Henrissat B."/>
            <person name="Grigoriev I.V."/>
            <person name="Hibbett D.S."/>
            <person name="Martin F."/>
        </authorList>
    </citation>
    <scope>NUCLEOTIDE SEQUENCE [LARGE SCALE GENOMIC DNA]</scope>
    <source>
        <strain evidence="4 5">SS14</strain>
    </source>
</reference>
<feature type="region of interest" description="Disordered" evidence="2">
    <location>
        <begin position="429"/>
        <end position="510"/>
    </location>
</feature>
<organism evidence="4 5">
    <name type="scientific">Sphaerobolus stellatus (strain SS14)</name>
    <dbReference type="NCBI Taxonomy" id="990650"/>
    <lineage>
        <taxon>Eukaryota</taxon>
        <taxon>Fungi</taxon>
        <taxon>Dikarya</taxon>
        <taxon>Basidiomycota</taxon>
        <taxon>Agaricomycotina</taxon>
        <taxon>Agaricomycetes</taxon>
        <taxon>Phallomycetidae</taxon>
        <taxon>Geastrales</taxon>
        <taxon>Sphaerobolaceae</taxon>
        <taxon>Sphaerobolus</taxon>
    </lineage>
</organism>
<feature type="region of interest" description="Disordered" evidence="2">
    <location>
        <begin position="639"/>
        <end position="785"/>
    </location>
</feature>
<dbReference type="SMART" id="SM00320">
    <property type="entry name" value="WD40"/>
    <property type="match status" value="4"/>
</dbReference>
<evidence type="ECO:0000313" key="5">
    <source>
        <dbReference type="Proteomes" id="UP000054279"/>
    </source>
</evidence>
<dbReference type="Proteomes" id="UP000054279">
    <property type="component" value="Unassembled WGS sequence"/>
</dbReference>
<dbReference type="EMBL" id="KN837109">
    <property type="protein sequence ID" value="KIJ46091.1"/>
    <property type="molecule type" value="Genomic_DNA"/>
</dbReference>
<name>A0A0C9W459_SPHS4</name>
<feature type="region of interest" description="Disordered" evidence="2">
    <location>
        <begin position="380"/>
        <end position="400"/>
    </location>
</feature>
<keyword evidence="5" id="KW-1185">Reference proteome</keyword>
<dbReference type="Pfam" id="PF10313">
    <property type="entry name" value="DUF2415"/>
    <property type="match status" value="1"/>
</dbReference>
<gene>
    <name evidence="4" type="ORF">M422DRAFT_29469</name>
</gene>
<dbReference type="SUPFAM" id="SSF50978">
    <property type="entry name" value="WD40 repeat-like"/>
    <property type="match status" value="1"/>
</dbReference>
<dbReference type="PROSITE" id="PS50082">
    <property type="entry name" value="WD_REPEATS_2"/>
    <property type="match status" value="1"/>
</dbReference>